<protein>
    <submittedName>
        <fullName evidence="2">Alpha/beta hydrolase</fullName>
    </submittedName>
</protein>
<name>A0A2W5C1D2_9BACT</name>
<dbReference type="AlphaFoldDB" id="A0A2W5C1D2"/>
<sequence>MKAAPRNELVVILHGIGMSPLRMAWLEFGLRRAGFDTLNIAYPSLKENIENCASFIAQKIAAKDIKDYAKTHFVTHSMGSLVALEIMQQNMIGNVSRAVLIAPPYRGSEVADLLAPTFLYRRFFGPSGQQLTTEYRKTIDYIIPENIEVGVIAGTRAWEYPIFLSTMKKTGVHDGLVSLESTRIPSIKDHYTINMSHSFLLEKSVAQVTYFLTQGRFDRPENNHPETKYKA</sequence>
<dbReference type="PANTHER" id="PTHR37946">
    <property type="entry name" value="SLL1969 PROTEIN"/>
    <property type="match status" value="1"/>
</dbReference>
<dbReference type="Proteomes" id="UP000249557">
    <property type="component" value="Unassembled WGS sequence"/>
</dbReference>
<dbReference type="GO" id="GO:0016787">
    <property type="term" value="F:hydrolase activity"/>
    <property type="evidence" value="ECO:0007669"/>
    <property type="project" value="UniProtKB-KW"/>
</dbReference>
<dbReference type="Pfam" id="PF12697">
    <property type="entry name" value="Abhydrolase_6"/>
    <property type="match status" value="1"/>
</dbReference>
<organism evidence="2 3">
    <name type="scientific">Micavibrio aeruginosavorus</name>
    <dbReference type="NCBI Taxonomy" id="349221"/>
    <lineage>
        <taxon>Bacteria</taxon>
        <taxon>Pseudomonadati</taxon>
        <taxon>Bdellovibrionota</taxon>
        <taxon>Bdellovibrionia</taxon>
        <taxon>Bdellovibrionales</taxon>
        <taxon>Pseudobdellovibrionaceae</taxon>
        <taxon>Micavibrio</taxon>
    </lineage>
</organism>
<feature type="domain" description="AB hydrolase-1" evidence="1">
    <location>
        <begin position="10"/>
        <end position="124"/>
    </location>
</feature>
<reference evidence="2 3" key="1">
    <citation type="submission" date="2017-08" db="EMBL/GenBank/DDBJ databases">
        <title>Infants hospitalized years apart are colonized by the same room-sourced microbial strains.</title>
        <authorList>
            <person name="Brooks B."/>
            <person name="Olm M.R."/>
            <person name="Firek B.A."/>
            <person name="Baker R."/>
            <person name="Thomas B.C."/>
            <person name="Morowitz M.J."/>
            <person name="Banfield J.F."/>
        </authorList>
    </citation>
    <scope>NUCLEOTIDE SEQUENCE [LARGE SCALE GENOMIC DNA]</scope>
    <source>
        <strain evidence="2">S2_018_000_R2_104</strain>
    </source>
</reference>
<dbReference type="Gene3D" id="3.40.50.1820">
    <property type="entry name" value="alpha/beta hydrolase"/>
    <property type="match status" value="1"/>
</dbReference>
<dbReference type="PANTHER" id="PTHR37946:SF1">
    <property type="entry name" value="SLL1969 PROTEIN"/>
    <property type="match status" value="1"/>
</dbReference>
<comment type="caution">
    <text evidence="2">The sequence shown here is derived from an EMBL/GenBank/DDBJ whole genome shotgun (WGS) entry which is preliminary data.</text>
</comment>
<gene>
    <name evidence="2" type="ORF">DI626_00155</name>
</gene>
<accession>A0A2W5C1D2</accession>
<dbReference type="EMBL" id="QFNK01000001">
    <property type="protein sequence ID" value="PZO89111.1"/>
    <property type="molecule type" value="Genomic_DNA"/>
</dbReference>
<dbReference type="InterPro" id="IPR000073">
    <property type="entry name" value="AB_hydrolase_1"/>
</dbReference>
<evidence type="ECO:0000259" key="1">
    <source>
        <dbReference type="Pfam" id="PF12697"/>
    </source>
</evidence>
<evidence type="ECO:0000313" key="2">
    <source>
        <dbReference type="EMBL" id="PZO89111.1"/>
    </source>
</evidence>
<evidence type="ECO:0000313" key="3">
    <source>
        <dbReference type="Proteomes" id="UP000249557"/>
    </source>
</evidence>
<proteinExistence type="predicted"/>
<dbReference type="InterPro" id="IPR029058">
    <property type="entry name" value="AB_hydrolase_fold"/>
</dbReference>
<keyword evidence="2" id="KW-0378">Hydrolase</keyword>
<dbReference type="SUPFAM" id="SSF53474">
    <property type="entry name" value="alpha/beta-Hydrolases"/>
    <property type="match status" value="1"/>
</dbReference>